<name>A0AAV6QY47_SOLSE</name>
<proteinExistence type="predicted"/>
<comment type="caution">
    <text evidence="1">The sequence shown here is derived from an EMBL/GenBank/DDBJ whole genome shotgun (WGS) entry which is preliminary data.</text>
</comment>
<reference evidence="1 2" key="1">
    <citation type="journal article" date="2021" name="Sci. Rep.">
        <title>Chromosome anchoring in Senegalese sole (Solea senegalensis) reveals sex-associated markers and genome rearrangements in flatfish.</title>
        <authorList>
            <person name="Guerrero-Cozar I."/>
            <person name="Gomez-Garrido J."/>
            <person name="Berbel C."/>
            <person name="Martinez-Blanch J.F."/>
            <person name="Alioto T."/>
            <person name="Claros M.G."/>
            <person name="Gagnaire P.A."/>
            <person name="Manchado M."/>
        </authorList>
    </citation>
    <scope>NUCLEOTIDE SEQUENCE [LARGE SCALE GENOMIC DNA]</scope>
    <source>
        <strain evidence="1">Sse05_10M</strain>
    </source>
</reference>
<organism evidence="1 2">
    <name type="scientific">Solea senegalensis</name>
    <name type="common">Senegalese sole</name>
    <dbReference type="NCBI Taxonomy" id="28829"/>
    <lineage>
        <taxon>Eukaryota</taxon>
        <taxon>Metazoa</taxon>
        <taxon>Chordata</taxon>
        <taxon>Craniata</taxon>
        <taxon>Vertebrata</taxon>
        <taxon>Euteleostomi</taxon>
        <taxon>Actinopterygii</taxon>
        <taxon>Neopterygii</taxon>
        <taxon>Teleostei</taxon>
        <taxon>Neoteleostei</taxon>
        <taxon>Acanthomorphata</taxon>
        <taxon>Carangaria</taxon>
        <taxon>Pleuronectiformes</taxon>
        <taxon>Pleuronectoidei</taxon>
        <taxon>Soleidae</taxon>
        <taxon>Solea</taxon>
    </lineage>
</organism>
<protein>
    <submittedName>
        <fullName evidence="1">Uncharacterized protein</fullName>
    </submittedName>
</protein>
<accession>A0AAV6QY47</accession>
<gene>
    <name evidence="1" type="ORF">JOB18_039068</name>
</gene>
<dbReference type="Proteomes" id="UP000693946">
    <property type="component" value="Linkage Group LG3"/>
</dbReference>
<dbReference type="AlphaFoldDB" id="A0AAV6QY47"/>
<evidence type="ECO:0000313" key="2">
    <source>
        <dbReference type="Proteomes" id="UP000693946"/>
    </source>
</evidence>
<sequence>MPGKITGMFTRAGAIGEQGGHMQIAFLSEEWWPPAPAGHVTPAWSQVEYETLIFRPIVDLLTLNAPAPHQTTPQTTFYADGRIRHRFHHAMSERRDASSFGGR</sequence>
<keyword evidence="2" id="KW-1185">Reference proteome</keyword>
<dbReference type="EMBL" id="JAGKHQ010000015">
    <property type="protein sequence ID" value="KAG7497515.1"/>
    <property type="molecule type" value="Genomic_DNA"/>
</dbReference>
<evidence type="ECO:0000313" key="1">
    <source>
        <dbReference type="EMBL" id="KAG7497515.1"/>
    </source>
</evidence>